<comment type="caution">
    <text evidence="1">The sequence shown here is derived from an EMBL/GenBank/DDBJ whole genome shotgun (WGS) entry which is preliminary data.</text>
</comment>
<dbReference type="AlphaFoldDB" id="A0A1F6A9K9"/>
<accession>A0A1F6A9K9</accession>
<evidence type="ECO:0000313" key="2">
    <source>
        <dbReference type="Proteomes" id="UP000177092"/>
    </source>
</evidence>
<gene>
    <name evidence="1" type="ORF">A3D03_02695</name>
</gene>
<evidence type="ECO:0000313" key="1">
    <source>
        <dbReference type="EMBL" id="OGG21256.1"/>
    </source>
</evidence>
<dbReference type="SUPFAM" id="SSF143011">
    <property type="entry name" value="RelE-like"/>
    <property type="match status" value="1"/>
</dbReference>
<evidence type="ECO:0008006" key="3">
    <source>
        <dbReference type="Google" id="ProtNLM"/>
    </source>
</evidence>
<name>A0A1F6A9K9_9BACT</name>
<dbReference type="Pfam" id="PF15781">
    <property type="entry name" value="ParE-like_toxin"/>
    <property type="match status" value="1"/>
</dbReference>
<protein>
    <recommendedName>
        <fullName evidence="3">Plasmid stabilization protein</fullName>
    </recommendedName>
</protein>
<dbReference type="Proteomes" id="UP000177092">
    <property type="component" value="Unassembled WGS sequence"/>
</dbReference>
<dbReference type="Gene3D" id="3.30.2310.20">
    <property type="entry name" value="RelE-like"/>
    <property type="match status" value="1"/>
</dbReference>
<sequence length="97" mass="11024">MYQVYISKSAAKAGKKQGKAFVIKIGTILTQLSKNPIPGQAERLSGEFNFLHSYHFTYNGTAFRLCYKVDEEAKTITVVLIGPRENFYKILKQKLSF</sequence>
<reference evidence="1 2" key="1">
    <citation type="journal article" date="2016" name="Nat. Commun.">
        <title>Thousands of microbial genomes shed light on interconnected biogeochemical processes in an aquifer system.</title>
        <authorList>
            <person name="Anantharaman K."/>
            <person name="Brown C.T."/>
            <person name="Hug L.A."/>
            <person name="Sharon I."/>
            <person name="Castelle C.J."/>
            <person name="Probst A.J."/>
            <person name="Thomas B.C."/>
            <person name="Singh A."/>
            <person name="Wilkins M.J."/>
            <person name="Karaoz U."/>
            <person name="Brodie E.L."/>
            <person name="Williams K.H."/>
            <person name="Hubbard S.S."/>
            <person name="Banfield J.F."/>
        </authorList>
    </citation>
    <scope>NUCLEOTIDE SEQUENCE [LARGE SCALE GENOMIC DNA]</scope>
</reference>
<dbReference type="InterPro" id="IPR031552">
    <property type="entry name" value="ParE-like_toxin"/>
</dbReference>
<proteinExistence type="predicted"/>
<dbReference type="EMBL" id="MFJN01000025">
    <property type="protein sequence ID" value="OGG21256.1"/>
    <property type="molecule type" value="Genomic_DNA"/>
</dbReference>
<dbReference type="InterPro" id="IPR035093">
    <property type="entry name" value="RelE/ParE_toxin_dom_sf"/>
</dbReference>
<organism evidence="1 2">
    <name type="scientific">Candidatus Gottesmanbacteria bacterium RIFCSPHIGHO2_02_FULL_40_13</name>
    <dbReference type="NCBI Taxonomy" id="1798384"/>
    <lineage>
        <taxon>Bacteria</taxon>
        <taxon>Candidatus Gottesmaniibacteriota</taxon>
    </lineage>
</organism>